<dbReference type="GO" id="GO:0003677">
    <property type="term" value="F:DNA binding"/>
    <property type="evidence" value="ECO:0007669"/>
    <property type="project" value="InterPro"/>
</dbReference>
<dbReference type="EMBL" id="CAKOGL010000009">
    <property type="protein sequence ID" value="CAH2090018.1"/>
    <property type="molecule type" value="Genomic_DNA"/>
</dbReference>
<accession>A0AAU9TW14</accession>
<comment type="caution">
    <text evidence="1">The sequence shown here is derived from an EMBL/GenBank/DDBJ whole genome shotgun (WGS) entry which is preliminary data.</text>
</comment>
<dbReference type="Proteomes" id="UP001153954">
    <property type="component" value="Unassembled WGS sequence"/>
</dbReference>
<evidence type="ECO:0000313" key="1">
    <source>
        <dbReference type="EMBL" id="CAH2090018.1"/>
    </source>
</evidence>
<name>A0AAU9TW14_EUPED</name>
<keyword evidence="2" id="KW-1185">Reference proteome</keyword>
<proteinExistence type="predicted"/>
<organism evidence="1 2">
    <name type="scientific">Euphydryas editha</name>
    <name type="common">Edith's checkerspot</name>
    <dbReference type="NCBI Taxonomy" id="104508"/>
    <lineage>
        <taxon>Eukaryota</taxon>
        <taxon>Metazoa</taxon>
        <taxon>Ecdysozoa</taxon>
        <taxon>Arthropoda</taxon>
        <taxon>Hexapoda</taxon>
        <taxon>Insecta</taxon>
        <taxon>Pterygota</taxon>
        <taxon>Neoptera</taxon>
        <taxon>Endopterygota</taxon>
        <taxon>Lepidoptera</taxon>
        <taxon>Glossata</taxon>
        <taxon>Ditrysia</taxon>
        <taxon>Papilionoidea</taxon>
        <taxon>Nymphalidae</taxon>
        <taxon>Nymphalinae</taxon>
        <taxon>Euphydryas</taxon>
    </lineage>
</organism>
<evidence type="ECO:0000313" key="2">
    <source>
        <dbReference type="Proteomes" id="UP001153954"/>
    </source>
</evidence>
<dbReference type="Pfam" id="PF05847">
    <property type="entry name" value="Baculo_LEF-3"/>
    <property type="match status" value="1"/>
</dbReference>
<gene>
    <name evidence="1" type="ORF">EEDITHA_LOCUS6019</name>
</gene>
<reference evidence="1" key="1">
    <citation type="submission" date="2022-03" db="EMBL/GenBank/DDBJ databases">
        <authorList>
            <person name="Tunstrom K."/>
        </authorList>
    </citation>
    <scope>NUCLEOTIDE SEQUENCE</scope>
</reference>
<dbReference type="InterPro" id="IPR008415">
    <property type="entry name" value="Baculo_LEF-3"/>
</dbReference>
<sequence>MSEKWSKDVTASVESIKNIDRVYSNNGNILLAQFQFGFQIINKVAEYRLVFLINIEENDVKKTVQIEGITNCSKLCSLFEAEDLSNCINKMAGKRNFYCQLLNVRVSKTLKNKNGYEFVNYHIDFEDCSIIEWIDMKPEYRMGDAYQKNISRDNCIVKCIEIKSIIEISEKIPYQDHSFIQFLYMSMSLERKLVSLFQNEVEDNDFDSIITKINEIGTDEATIFVASDINGNQNDYLLGITFLLQPICA</sequence>
<protein>
    <submittedName>
        <fullName evidence="1">Uncharacterized protein</fullName>
    </submittedName>
</protein>
<dbReference type="GO" id="GO:0006355">
    <property type="term" value="P:regulation of DNA-templated transcription"/>
    <property type="evidence" value="ECO:0007669"/>
    <property type="project" value="InterPro"/>
</dbReference>
<dbReference type="AlphaFoldDB" id="A0AAU9TW14"/>